<evidence type="ECO:0000256" key="1">
    <source>
        <dbReference type="ARBA" id="ARBA00005701"/>
    </source>
</evidence>
<dbReference type="GO" id="GO:0034553">
    <property type="term" value="P:mitochondrial respiratory chain complex II assembly"/>
    <property type="evidence" value="ECO:0007669"/>
    <property type="project" value="TreeGrafter"/>
</dbReference>
<feature type="region of interest" description="Disordered" evidence="3">
    <location>
        <begin position="44"/>
        <end position="122"/>
    </location>
</feature>
<keyword evidence="5" id="KW-1185">Reference proteome</keyword>
<dbReference type="GO" id="GO:0005739">
    <property type="term" value="C:mitochondrion"/>
    <property type="evidence" value="ECO:0007669"/>
    <property type="project" value="TreeGrafter"/>
</dbReference>
<evidence type="ECO:0000313" key="5">
    <source>
        <dbReference type="Proteomes" id="UP000230069"/>
    </source>
</evidence>
<dbReference type="AlphaFoldDB" id="A0A2G5E0G6"/>
<comment type="similarity">
    <text evidence="1">Belongs to the SDHAF4 family.</text>
</comment>
<reference evidence="4 5" key="1">
    <citation type="submission" date="2017-09" db="EMBL/GenBank/DDBJ databases">
        <title>WGS assembly of Aquilegia coerulea Goldsmith.</title>
        <authorList>
            <person name="Hodges S."/>
            <person name="Kramer E."/>
            <person name="Nordborg M."/>
            <person name="Tomkins J."/>
            <person name="Borevitz J."/>
            <person name="Derieg N."/>
            <person name="Yan J."/>
            <person name="Mihaltcheva S."/>
            <person name="Hayes R.D."/>
            <person name="Rokhsar D."/>
        </authorList>
    </citation>
    <scope>NUCLEOTIDE SEQUENCE [LARGE SCALE GENOMIC DNA]</scope>
    <source>
        <strain evidence="5">cv. Goldsmith</strain>
    </source>
</reference>
<feature type="compositionally biased region" description="Basic and acidic residues" evidence="3">
    <location>
        <begin position="109"/>
        <end position="122"/>
    </location>
</feature>
<name>A0A2G5E0G6_AQUCA</name>
<organism evidence="4 5">
    <name type="scientific">Aquilegia coerulea</name>
    <name type="common">Rocky mountain columbine</name>
    <dbReference type="NCBI Taxonomy" id="218851"/>
    <lineage>
        <taxon>Eukaryota</taxon>
        <taxon>Viridiplantae</taxon>
        <taxon>Streptophyta</taxon>
        <taxon>Embryophyta</taxon>
        <taxon>Tracheophyta</taxon>
        <taxon>Spermatophyta</taxon>
        <taxon>Magnoliopsida</taxon>
        <taxon>Ranunculales</taxon>
        <taxon>Ranunculaceae</taxon>
        <taxon>Thalictroideae</taxon>
        <taxon>Aquilegia</taxon>
    </lineage>
</organism>
<dbReference type="Proteomes" id="UP000230069">
    <property type="component" value="Unassembled WGS sequence"/>
</dbReference>
<dbReference type="PANTHER" id="PTHR28524:SF3">
    <property type="entry name" value="SUCCINATE DEHYDROGENASE ASSEMBLY FACTOR 4, MITOCHONDRIAL"/>
    <property type="match status" value="1"/>
</dbReference>
<sequence>MKNNLRRLFSSVIQIPKLGIGSARSKSLIYSDLVPSLKRGISSSLMLRQQQKNPENAKENKKEDVSSDPASGTLKENPEGTVNEGDVDEYGVNRKTGEVGGPKGPEPTRYGDWEKGGRCCDF</sequence>
<dbReference type="InParanoid" id="A0A2G5E0G6"/>
<proteinExistence type="inferred from homology"/>
<dbReference type="InterPro" id="IPR012875">
    <property type="entry name" value="SDHF4"/>
</dbReference>
<accession>A0A2G5E0G6</accession>
<dbReference type="OrthoDB" id="201362at2759"/>
<evidence type="ECO:0000256" key="3">
    <source>
        <dbReference type="SAM" id="MobiDB-lite"/>
    </source>
</evidence>
<protein>
    <recommendedName>
        <fullName evidence="2">Succinate dehydrogenase assembly factor 4, mitochondrial</fullName>
    </recommendedName>
</protein>
<dbReference type="STRING" id="218851.A0A2G5E0G6"/>
<dbReference type="Pfam" id="PF07896">
    <property type="entry name" value="DUF1674"/>
    <property type="match status" value="1"/>
</dbReference>
<evidence type="ECO:0000256" key="2">
    <source>
        <dbReference type="ARBA" id="ARBA00022170"/>
    </source>
</evidence>
<dbReference type="PANTHER" id="PTHR28524">
    <property type="entry name" value="SUCCINATE DEHYDROGENASE ASSEMBLY FACTOR 4, MITOCHONDRIAL"/>
    <property type="match status" value="1"/>
</dbReference>
<feature type="compositionally biased region" description="Basic and acidic residues" evidence="3">
    <location>
        <begin position="55"/>
        <end position="65"/>
    </location>
</feature>
<gene>
    <name evidence="4" type="ORF">AQUCO_01300102v1</name>
</gene>
<dbReference type="EMBL" id="KZ305030">
    <property type="protein sequence ID" value="PIA49017.1"/>
    <property type="molecule type" value="Genomic_DNA"/>
</dbReference>
<evidence type="ECO:0000313" key="4">
    <source>
        <dbReference type="EMBL" id="PIA49017.1"/>
    </source>
</evidence>